<dbReference type="Pfam" id="PF00583">
    <property type="entry name" value="Acetyltransf_1"/>
    <property type="match status" value="1"/>
</dbReference>
<dbReference type="Proteomes" id="UP000019277">
    <property type="component" value="Unassembled WGS sequence"/>
</dbReference>
<dbReference type="PROSITE" id="PS51186">
    <property type="entry name" value="GNAT"/>
    <property type="match status" value="1"/>
</dbReference>
<dbReference type="OrthoDB" id="3627178at2"/>
<name>W7IMH2_9PSEU</name>
<dbReference type="SUPFAM" id="SSF55729">
    <property type="entry name" value="Acyl-CoA N-acyltransferases (Nat)"/>
    <property type="match status" value="1"/>
</dbReference>
<dbReference type="eggNOG" id="COG5628">
    <property type="taxonomic scope" value="Bacteria"/>
</dbReference>
<organism evidence="2 3">
    <name type="scientific">Actinokineospora spheciospongiae</name>
    <dbReference type="NCBI Taxonomy" id="909613"/>
    <lineage>
        <taxon>Bacteria</taxon>
        <taxon>Bacillati</taxon>
        <taxon>Actinomycetota</taxon>
        <taxon>Actinomycetes</taxon>
        <taxon>Pseudonocardiales</taxon>
        <taxon>Pseudonocardiaceae</taxon>
        <taxon>Actinokineospora</taxon>
    </lineage>
</organism>
<comment type="caution">
    <text evidence="2">The sequence shown here is derived from an EMBL/GenBank/DDBJ whole genome shotgun (WGS) entry which is preliminary data.</text>
</comment>
<dbReference type="CDD" id="cd04301">
    <property type="entry name" value="NAT_SF"/>
    <property type="match status" value="1"/>
</dbReference>
<keyword evidence="3" id="KW-1185">Reference proteome</keyword>
<dbReference type="InterPro" id="IPR000182">
    <property type="entry name" value="GNAT_dom"/>
</dbReference>
<evidence type="ECO:0000313" key="2">
    <source>
        <dbReference type="EMBL" id="EWC62075.1"/>
    </source>
</evidence>
<gene>
    <name evidence="2" type="ORF">UO65_2589</name>
</gene>
<dbReference type="AlphaFoldDB" id="W7IMH2"/>
<sequence length="179" mass="20032">MDIELVTVDEADKSVLANLVQFYQYDFSEIRDLALTRHGTFTYRYLDPYFTEVGREADFITVDGRLAGFALTRGDVDDDGSWNVAEFFVARGHRRRGVARESARRLFARRPGLWTLSVDHNNRPAAALWRSVIGAVAVGPVAETDRYPPDAAVAGTRFRFRVADAGERPPRPVDTEPAG</sequence>
<dbReference type="RefSeq" id="WP_052021104.1">
    <property type="nucleotide sequence ID" value="NZ_AYXG01000089.1"/>
</dbReference>
<dbReference type="STRING" id="909613.UO65_2589"/>
<dbReference type="Gene3D" id="3.40.630.30">
    <property type="match status" value="1"/>
</dbReference>
<dbReference type="PATRIC" id="fig|909613.9.peg.2595"/>
<dbReference type="EMBL" id="AYXG01000089">
    <property type="protein sequence ID" value="EWC62075.1"/>
    <property type="molecule type" value="Genomic_DNA"/>
</dbReference>
<accession>W7IMH2</accession>
<feature type="domain" description="N-acetyltransferase" evidence="1">
    <location>
        <begin position="6"/>
        <end position="163"/>
    </location>
</feature>
<dbReference type="InterPro" id="IPR016181">
    <property type="entry name" value="Acyl_CoA_acyltransferase"/>
</dbReference>
<dbReference type="GO" id="GO:0016747">
    <property type="term" value="F:acyltransferase activity, transferring groups other than amino-acyl groups"/>
    <property type="evidence" value="ECO:0007669"/>
    <property type="project" value="InterPro"/>
</dbReference>
<reference evidence="2 3" key="1">
    <citation type="journal article" date="2014" name="Genome Announc.">
        <title>Draft Genome Sequence of the Antitrypanosomally Active Sponge-Associated Bacterium Actinokineospora sp. Strain EG49.</title>
        <authorList>
            <person name="Harjes J."/>
            <person name="Ryu T."/>
            <person name="Abdelmohsen U.R."/>
            <person name="Moitinho-Silva L."/>
            <person name="Horn H."/>
            <person name="Ravasi T."/>
            <person name="Hentschel U."/>
        </authorList>
    </citation>
    <scope>NUCLEOTIDE SEQUENCE [LARGE SCALE GENOMIC DNA]</scope>
    <source>
        <strain evidence="2 3">EG49</strain>
    </source>
</reference>
<evidence type="ECO:0000313" key="3">
    <source>
        <dbReference type="Proteomes" id="UP000019277"/>
    </source>
</evidence>
<protein>
    <recommendedName>
        <fullName evidence="1">N-acetyltransferase domain-containing protein</fullName>
    </recommendedName>
</protein>
<proteinExistence type="predicted"/>
<evidence type="ECO:0000259" key="1">
    <source>
        <dbReference type="PROSITE" id="PS51186"/>
    </source>
</evidence>